<organism evidence="1 2">
    <name type="scientific">Dallia pectoralis</name>
    <name type="common">Alaska blackfish</name>
    <dbReference type="NCBI Taxonomy" id="75939"/>
    <lineage>
        <taxon>Eukaryota</taxon>
        <taxon>Metazoa</taxon>
        <taxon>Chordata</taxon>
        <taxon>Craniata</taxon>
        <taxon>Vertebrata</taxon>
        <taxon>Euteleostomi</taxon>
        <taxon>Actinopterygii</taxon>
        <taxon>Neopterygii</taxon>
        <taxon>Teleostei</taxon>
        <taxon>Protacanthopterygii</taxon>
        <taxon>Esociformes</taxon>
        <taxon>Umbridae</taxon>
        <taxon>Dallia</taxon>
    </lineage>
</organism>
<keyword evidence="2" id="KW-1185">Reference proteome</keyword>
<sequence length="168" mass="17462">MQDLDDGQYDSDSCIEVDVPASNCLPPPDNLIPTDAVECSKGSPHTRIRSPSRRGTASSRVAATNTLPPPPVIPAPISQTVGLGSALCSVAAFNSLTPSSSAPATSHYVSTGGGTSSSVTVSKCPVSYVTDEPNNSDYATYISLMSLTYHPGMKENNLAIMASIETQQ</sequence>
<evidence type="ECO:0000313" key="2">
    <source>
        <dbReference type="Proteomes" id="UP001157502"/>
    </source>
</evidence>
<dbReference type="EMBL" id="CM055741">
    <property type="protein sequence ID" value="KAJ8002325.1"/>
    <property type="molecule type" value="Genomic_DNA"/>
</dbReference>
<protein>
    <submittedName>
        <fullName evidence="1">Uncharacterized protein</fullName>
    </submittedName>
</protein>
<gene>
    <name evidence="1" type="ORF">DPEC_G00178700</name>
</gene>
<evidence type="ECO:0000313" key="1">
    <source>
        <dbReference type="EMBL" id="KAJ8002325.1"/>
    </source>
</evidence>
<reference evidence="1" key="1">
    <citation type="submission" date="2021-05" db="EMBL/GenBank/DDBJ databases">
        <authorList>
            <person name="Pan Q."/>
            <person name="Jouanno E."/>
            <person name="Zahm M."/>
            <person name="Klopp C."/>
            <person name="Cabau C."/>
            <person name="Louis A."/>
            <person name="Berthelot C."/>
            <person name="Parey E."/>
            <person name="Roest Crollius H."/>
            <person name="Montfort J."/>
            <person name="Robinson-Rechavi M."/>
            <person name="Bouchez O."/>
            <person name="Lampietro C."/>
            <person name="Lopez Roques C."/>
            <person name="Donnadieu C."/>
            <person name="Postlethwait J."/>
            <person name="Bobe J."/>
            <person name="Dillon D."/>
            <person name="Chandos A."/>
            <person name="von Hippel F."/>
            <person name="Guiguen Y."/>
        </authorList>
    </citation>
    <scope>NUCLEOTIDE SEQUENCE</scope>
    <source>
        <strain evidence="1">YG-Jan2019</strain>
    </source>
</reference>
<name>A0ACC2GFK3_DALPE</name>
<dbReference type="Proteomes" id="UP001157502">
    <property type="component" value="Chromosome 14"/>
</dbReference>
<accession>A0ACC2GFK3</accession>
<proteinExistence type="predicted"/>
<comment type="caution">
    <text evidence="1">The sequence shown here is derived from an EMBL/GenBank/DDBJ whole genome shotgun (WGS) entry which is preliminary data.</text>
</comment>